<accession>A0A0F8E424</accession>
<organism evidence="2 3">
    <name type="scientific">Methanosarcina mazei</name>
    <name type="common">Methanosarcina frisia</name>
    <dbReference type="NCBI Taxonomy" id="2209"/>
    <lineage>
        <taxon>Archaea</taxon>
        <taxon>Methanobacteriati</taxon>
        <taxon>Methanobacteriota</taxon>
        <taxon>Stenosarchaea group</taxon>
        <taxon>Methanomicrobia</taxon>
        <taxon>Methanosarcinales</taxon>
        <taxon>Methanosarcinaceae</taxon>
        <taxon>Methanosarcina</taxon>
    </lineage>
</organism>
<protein>
    <submittedName>
        <fullName evidence="2">Uncharacterized protein</fullName>
    </submittedName>
</protein>
<feature type="transmembrane region" description="Helical" evidence="1">
    <location>
        <begin position="23"/>
        <end position="43"/>
    </location>
</feature>
<sequence length="70" mass="8246">MLAIRLLATFEESLVNTLFSEGLLIIGWVAMWEPVHIFLYGWWPIVHKRNIYEKIIHMEVYIGFRPSAGK</sequence>
<dbReference type="AlphaFoldDB" id="A0A0F8E424"/>
<comment type="caution">
    <text evidence="2">The sequence shown here is derived from an EMBL/GenBank/DDBJ whole genome shotgun (WGS) entry which is preliminary data.</text>
</comment>
<reference evidence="2 3" key="1">
    <citation type="journal article" date="2015" name="ISME J.">
        <title>Genomic and phenotypic differentiation among Methanosarcina mazei populations from Columbia River sediment.</title>
        <authorList>
            <person name="Youngblut N.D."/>
            <person name="Wirth J.S."/>
            <person name="Henriksen J.R."/>
            <person name="Smith M."/>
            <person name="Simon H."/>
            <person name="Metcalf W.W."/>
            <person name="Whitaker R.J."/>
        </authorList>
    </citation>
    <scope>NUCLEOTIDE SEQUENCE [LARGE SCALE GENOMIC DNA]</scope>
    <source>
        <strain evidence="2 3">3.F.A.1B.1</strain>
    </source>
</reference>
<keyword evidence="1" id="KW-1133">Transmembrane helix</keyword>
<evidence type="ECO:0000256" key="1">
    <source>
        <dbReference type="SAM" id="Phobius"/>
    </source>
</evidence>
<dbReference type="Proteomes" id="UP000034298">
    <property type="component" value="Unassembled WGS sequence"/>
</dbReference>
<dbReference type="RefSeq" id="WP_235278055.1">
    <property type="nucleotide sequence ID" value="NZ_JJPC01000079.1"/>
</dbReference>
<proteinExistence type="predicted"/>
<dbReference type="PATRIC" id="fig|2209.62.peg.484"/>
<gene>
    <name evidence="2" type="ORF">DU30_02225</name>
</gene>
<keyword evidence="1" id="KW-0812">Transmembrane</keyword>
<evidence type="ECO:0000313" key="2">
    <source>
        <dbReference type="EMBL" id="KKG34471.1"/>
    </source>
</evidence>
<evidence type="ECO:0000313" key="3">
    <source>
        <dbReference type="Proteomes" id="UP000034298"/>
    </source>
</evidence>
<keyword evidence="1" id="KW-0472">Membrane</keyword>
<dbReference type="EMBL" id="JJPC01000079">
    <property type="protein sequence ID" value="KKG34471.1"/>
    <property type="molecule type" value="Genomic_DNA"/>
</dbReference>
<name>A0A0F8E424_METMZ</name>